<keyword evidence="2" id="KW-1185">Reference proteome</keyword>
<dbReference type="PROSITE" id="PS51257">
    <property type="entry name" value="PROKAR_LIPOPROTEIN"/>
    <property type="match status" value="1"/>
</dbReference>
<accession>A0A8T2QWJ0</accession>
<gene>
    <name evidence="1" type="ORF">KP509_31G027500</name>
</gene>
<evidence type="ECO:0000313" key="2">
    <source>
        <dbReference type="Proteomes" id="UP000825935"/>
    </source>
</evidence>
<dbReference type="Proteomes" id="UP000825935">
    <property type="component" value="Chromosome 31"/>
</dbReference>
<dbReference type="EMBL" id="CM035436">
    <property type="protein sequence ID" value="KAH7288472.1"/>
    <property type="molecule type" value="Genomic_DNA"/>
</dbReference>
<proteinExistence type="predicted"/>
<reference evidence="1" key="1">
    <citation type="submission" date="2021-08" db="EMBL/GenBank/DDBJ databases">
        <title>WGS assembly of Ceratopteris richardii.</title>
        <authorList>
            <person name="Marchant D.B."/>
            <person name="Chen G."/>
            <person name="Jenkins J."/>
            <person name="Shu S."/>
            <person name="Leebens-Mack J."/>
            <person name="Grimwood J."/>
            <person name="Schmutz J."/>
            <person name="Soltis P."/>
            <person name="Soltis D."/>
            <person name="Chen Z.-H."/>
        </authorList>
    </citation>
    <scope>NUCLEOTIDE SEQUENCE</scope>
    <source>
        <strain evidence="1">Whitten #5841</strain>
        <tissue evidence="1">Leaf</tissue>
    </source>
</reference>
<evidence type="ECO:0000313" key="1">
    <source>
        <dbReference type="EMBL" id="KAH7288472.1"/>
    </source>
</evidence>
<sequence>MSVSISRSIAHPPPASSSCTPWPYPICNHGDPDLLQTWAHMGFQSPIAISLRMVMYAGLNILMSHRPPFRASLCKIAASTSLYTVQCARFSQAHFVHHSPSFSLSLSHCNFHADDERWGPRTAVLRDLCVQLESVIRRCYSV</sequence>
<comment type="caution">
    <text evidence="1">The sequence shown here is derived from an EMBL/GenBank/DDBJ whole genome shotgun (WGS) entry which is preliminary data.</text>
</comment>
<dbReference type="AlphaFoldDB" id="A0A8T2QWJ0"/>
<name>A0A8T2QWJ0_CERRI</name>
<organism evidence="1 2">
    <name type="scientific">Ceratopteris richardii</name>
    <name type="common">Triangle waterfern</name>
    <dbReference type="NCBI Taxonomy" id="49495"/>
    <lineage>
        <taxon>Eukaryota</taxon>
        <taxon>Viridiplantae</taxon>
        <taxon>Streptophyta</taxon>
        <taxon>Embryophyta</taxon>
        <taxon>Tracheophyta</taxon>
        <taxon>Polypodiopsida</taxon>
        <taxon>Polypodiidae</taxon>
        <taxon>Polypodiales</taxon>
        <taxon>Pteridineae</taxon>
        <taxon>Pteridaceae</taxon>
        <taxon>Parkerioideae</taxon>
        <taxon>Ceratopteris</taxon>
    </lineage>
</organism>
<protein>
    <submittedName>
        <fullName evidence="1">Uncharacterized protein</fullName>
    </submittedName>
</protein>